<accession>A0A6J4PPD4</accession>
<dbReference type="EMBL" id="CADCUS010000345">
    <property type="protein sequence ID" value="CAA9416232.1"/>
    <property type="molecule type" value="Genomic_DNA"/>
</dbReference>
<proteinExistence type="predicted"/>
<name>A0A6J4PPD4_9PSEU</name>
<organism evidence="1">
    <name type="scientific">uncultured Pseudonocardia sp</name>
    <dbReference type="NCBI Taxonomy" id="211455"/>
    <lineage>
        <taxon>Bacteria</taxon>
        <taxon>Bacillati</taxon>
        <taxon>Actinomycetota</taxon>
        <taxon>Actinomycetes</taxon>
        <taxon>Pseudonocardiales</taxon>
        <taxon>Pseudonocardiaceae</taxon>
        <taxon>Pseudonocardia</taxon>
        <taxon>environmental samples</taxon>
    </lineage>
</organism>
<protein>
    <submittedName>
        <fullName evidence="1">Uncharacterized protein</fullName>
    </submittedName>
</protein>
<feature type="non-terminal residue" evidence="1">
    <location>
        <position position="95"/>
    </location>
</feature>
<reference evidence="1" key="1">
    <citation type="submission" date="2020-02" db="EMBL/GenBank/DDBJ databases">
        <authorList>
            <person name="Meier V. D."/>
        </authorList>
    </citation>
    <scope>NUCLEOTIDE SEQUENCE</scope>
    <source>
        <strain evidence="1">AVDCRST_MAG66</strain>
    </source>
</reference>
<gene>
    <name evidence="1" type="ORF">AVDCRST_MAG66-2408</name>
</gene>
<evidence type="ECO:0000313" key="1">
    <source>
        <dbReference type="EMBL" id="CAA9416232.1"/>
    </source>
</evidence>
<dbReference type="AlphaFoldDB" id="A0A6J4PPD4"/>
<sequence>MEIREEHRQRGHRVRLEWGAEGAALLAAECAVVVVVDVLSFGTSVDVAVGPLPDALVEDSVRVSGRGSAAVRVVGVDVVWRDLVDVPDERVRAAE</sequence>